<gene>
    <name evidence="2" type="ORF">K0M31_004414</name>
</gene>
<proteinExistence type="predicted"/>
<name>A0AA40FXQ3_9HYME</name>
<sequence>MPVAGARSGIFPEQQVGARRRLSPTWHEASDNAPTTSQGAFPLALICKNTPKRCAPREEQQDRLHNLAIDVSLVPGGCCTKSAKSIKNVRRSFKSKILKFKTRKTEEREFRTIDTFVRSSFGSENRSPGP</sequence>
<dbReference type="AlphaFoldDB" id="A0AA40FXQ3"/>
<keyword evidence="3" id="KW-1185">Reference proteome</keyword>
<feature type="region of interest" description="Disordered" evidence="1">
    <location>
        <begin position="1"/>
        <end position="38"/>
    </location>
</feature>
<evidence type="ECO:0000313" key="2">
    <source>
        <dbReference type="EMBL" id="KAK1126791.1"/>
    </source>
</evidence>
<comment type="caution">
    <text evidence="2">The sequence shown here is derived from an EMBL/GenBank/DDBJ whole genome shotgun (WGS) entry which is preliminary data.</text>
</comment>
<protein>
    <submittedName>
        <fullName evidence="2">Uncharacterized protein</fullName>
    </submittedName>
</protein>
<evidence type="ECO:0000313" key="3">
    <source>
        <dbReference type="Proteomes" id="UP001177670"/>
    </source>
</evidence>
<accession>A0AA40FXQ3</accession>
<dbReference type="EMBL" id="JAHYIQ010000013">
    <property type="protein sequence ID" value="KAK1126791.1"/>
    <property type="molecule type" value="Genomic_DNA"/>
</dbReference>
<reference evidence="2" key="1">
    <citation type="submission" date="2021-10" db="EMBL/GenBank/DDBJ databases">
        <title>Melipona bicolor Genome sequencing and assembly.</title>
        <authorList>
            <person name="Araujo N.S."/>
            <person name="Arias M.C."/>
        </authorList>
    </citation>
    <scope>NUCLEOTIDE SEQUENCE</scope>
    <source>
        <strain evidence="2">USP_2M_L1-L4_2017</strain>
        <tissue evidence="2">Whole body</tissue>
    </source>
</reference>
<evidence type="ECO:0000256" key="1">
    <source>
        <dbReference type="SAM" id="MobiDB-lite"/>
    </source>
</evidence>
<organism evidence="2 3">
    <name type="scientific">Melipona bicolor</name>
    <dbReference type="NCBI Taxonomy" id="60889"/>
    <lineage>
        <taxon>Eukaryota</taxon>
        <taxon>Metazoa</taxon>
        <taxon>Ecdysozoa</taxon>
        <taxon>Arthropoda</taxon>
        <taxon>Hexapoda</taxon>
        <taxon>Insecta</taxon>
        <taxon>Pterygota</taxon>
        <taxon>Neoptera</taxon>
        <taxon>Endopterygota</taxon>
        <taxon>Hymenoptera</taxon>
        <taxon>Apocrita</taxon>
        <taxon>Aculeata</taxon>
        <taxon>Apoidea</taxon>
        <taxon>Anthophila</taxon>
        <taxon>Apidae</taxon>
        <taxon>Melipona</taxon>
    </lineage>
</organism>
<dbReference type="Proteomes" id="UP001177670">
    <property type="component" value="Unassembled WGS sequence"/>
</dbReference>